<feature type="region of interest" description="Disordered" evidence="1">
    <location>
        <begin position="1"/>
        <end position="22"/>
    </location>
</feature>
<dbReference type="PANTHER" id="PTHR33070">
    <property type="entry name" value="OS06G0725500 PROTEIN"/>
    <property type="match status" value="1"/>
</dbReference>
<protein>
    <submittedName>
        <fullName evidence="2">Uncharacterized protein</fullName>
    </submittedName>
</protein>
<dbReference type="AlphaFoldDB" id="A0A9W7GXW9"/>
<dbReference type="PANTHER" id="PTHR33070:SF129">
    <property type="entry name" value="DUF241 DOMAIN PROTEIN"/>
    <property type="match status" value="1"/>
</dbReference>
<dbReference type="InterPro" id="IPR004320">
    <property type="entry name" value="BPS1_pln"/>
</dbReference>
<proteinExistence type="predicted"/>
<gene>
    <name evidence="2" type="ORF">HRI_000426200</name>
</gene>
<evidence type="ECO:0000313" key="3">
    <source>
        <dbReference type="Proteomes" id="UP001165190"/>
    </source>
</evidence>
<evidence type="ECO:0000313" key="2">
    <source>
        <dbReference type="EMBL" id="GMI67569.1"/>
    </source>
</evidence>
<comment type="caution">
    <text evidence="2">The sequence shown here is derived from an EMBL/GenBank/DDBJ whole genome shotgun (WGS) entry which is preliminary data.</text>
</comment>
<dbReference type="GO" id="GO:0048364">
    <property type="term" value="P:root development"/>
    <property type="evidence" value="ECO:0007669"/>
    <property type="project" value="InterPro"/>
</dbReference>
<reference evidence="2" key="1">
    <citation type="submission" date="2023-05" db="EMBL/GenBank/DDBJ databases">
        <title>Genome and transcriptome analyses reveal genes involved in the formation of fine ridges on petal epidermal cells in Hibiscus trionum.</title>
        <authorList>
            <person name="Koshimizu S."/>
            <person name="Masuda S."/>
            <person name="Ishii T."/>
            <person name="Shirasu K."/>
            <person name="Hoshino A."/>
            <person name="Arita M."/>
        </authorList>
    </citation>
    <scope>NUCLEOTIDE SEQUENCE</scope>
    <source>
        <strain evidence="2">Hamamatsu line</strain>
    </source>
</reference>
<keyword evidence="3" id="KW-1185">Reference proteome</keyword>
<dbReference type="EMBL" id="BSYR01000005">
    <property type="protein sequence ID" value="GMI67569.1"/>
    <property type="molecule type" value="Genomic_DNA"/>
</dbReference>
<organism evidence="2 3">
    <name type="scientific">Hibiscus trionum</name>
    <name type="common">Flower of an hour</name>
    <dbReference type="NCBI Taxonomy" id="183268"/>
    <lineage>
        <taxon>Eukaryota</taxon>
        <taxon>Viridiplantae</taxon>
        <taxon>Streptophyta</taxon>
        <taxon>Embryophyta</taxon>
        <taxon>Tracheophyta</taxon>
        <taxon>Spermatophyta</taxon>
        <taxon>Magnoliopsida</taxon>
        <taxon>eudicotyledons</taxon>
        <taxon>Gunneridae</taxon>
        <taxon>Pentapetalae</taxon>
        <taxon>rosids</taxon>
        <taxon>malvids</taxon>
        <taxon>Malvales</taxon>
        <taxon>Malvaceae</taxon>
        <taxon>Malvoideae</taxon>
        <taxon>Hibiscus</taxon>
    </lineage>
</organism>
<evidence type="ECO:0000256" key="1">
    <source>
        <dbReference type="SAM" id="MobiDB-lite"/>
    </source>
</evidence>
<accession>A0A9W7GXW9</accession>
<dbReference type="Pfam" id="PF03087">
    <property type="entry name" value="BPS1"/>
    <property type="match status" value="2"/>
</dbReference>
<name>A0A9W7GXW9_HIBTR</name>
<dbReference type="OrthoDB" id="1701699at2759"/>
<dbReference type="Proteomes" id="UP001165190">
    <property type="component" value="Unassembled WGS sequence"/>
</dbReference>
<dbReference type="GO" id="GO:0048367">
    <property type="term" value="P:shoot system development"/>
    <property type="evidence" value="ECO:0007669"/>
    <property type="project" value="InterPro"/>
</dbReference>
<sequence length="173" mass="19189">MATSPLNVHARSNSLPSRQHPITSQIDERLNQLRESQSTSASSSIGHQLNRLQDLYESVDMLLQLPHSRQALAQEQQKKLVEQLLDGSLIYETAKDALLQLKKGSLQGFAPKTRSREDVETGAVSRTLKQVEALTVNVLESLLSFILGPEAASKSSPWRLIKARVTVLHILNC</sequence>